<evidence type="ECO:0000313" key="2">
    <source>
        <dbReference type="EMBL" id="TSB43751.1"/>
    </source>
</evidence>
<proteinExistence type="predicted"/>
<reference evidence="2 3" key="1">
    <citation type="submission" date="2019-07" db="EMBL/GenBank/DDBJ databases">
        <title>Draft genome for Streptomyces benahoarensis MZ03-48.</title>
        <authorList>
            <person name="Gonzalez-Pimentel J.L."/>
        </authorList>
    </citation>
    <scope>NUCLEOTIDE SEQUENCE [LARGE SCALE GENOMIC DNA]</scope>
    <source>
        <strain evidence="2 3">MZ03-48</strain>
    </source>
</reference>
<comment type="caution">
    <text evidence="2">The sequence shown here is derived from an EMBL/GenBank/DDBJ whole genome shotgun (WGS) entry which is preliminary data.</text>
</comment>
<protein>
    <recommendedName>
        <fullName evidence="1">A-factor biosynthesis hotdog domain-containing protein</fullName>
    </recommendedName>
</protein>
<accession>A0A553ZQJ7</accession>
<dbReference type="InterPro" id="IPR005509">
    <property type="entry name" value="AfsA_hotdog_dom"/>
</dbReference>
<dbReference type="Pfam" id="PF03756">
    <property type="entry name" value="AfsA"/>
    <property type="match status" value="1"/>
</dbReference>
<feature type="domain" description="A-factor biosynthesis hotdog" evidence="1">
    <location>
        <begin position="118"/>
        <end position="249"/>
    </location>
</feature>
<dbReference type="Proteomes" id="UP000320888">
    <property type="component" value="Unassembled WGS sequence"/>
</dbReference>
<organism evidence="2 3">
    <name type="scientific">Streptomyces benahoarensis</name>
    <dbReference type="NCBI Taxonomy" id="2595054"/>
    <lineage>
        <taxon>Bacteria</taxon>
        <taxon>Bacillati</taxon>
        <taxon>Actinomycetota</taxon>
        <taxon>Actinomycetes</taxon>
        <taxon>Kitasatosporales</taxon>
        <taxon>Streptomycetaceae</taxon>
        <taxon>Streptomyces</taxon>
    </lineage>
</organism>
<evidence type="ECO:0000259" key="1">
    <source>
        <dbReference type="Pfam" id="PF03756"/>
    </source>
</evidence>
<sequence>MAHTMQGRMSEDACQSCDEWNSRMPESKTITLFIVGDRFDAFADQTSAVTVSRFIDRLRAGVYRSTADSNALVLAEGQGVTAYDWDRIQEELTRCDSPERTVIERSPRGRPGNHTETHKHRESNVLIAGLTRHSETSFRASLRLHNDQEMQLDHQASHVQGMVVLEAARQMYVAVCERYHTCRWPEHRYSHVFDRLETSFRNFLFPLEASIDGEVLQADLSDPDLLVFDIEVTFRQAALHAATVRMTGTALPSAVMAHKERRGAVRAVRHALKRVPAPPELAVAE</sequence>
<evidence type="ECO:0000313" key="3">
    <source>
        <dbReference type="Proteomes" id="UP000320888"/>
    </source>
</evidence>
<dbReference type="AlphaFoldDB" id="A0A553ZQJ7"/>
<gene>
    <name evidence="2" type="ORF">FNZ23_02690</name>
</gene>
<name>A0A553ZQJ7_9ACTN</name>
<dbReference type="EMBL" id="VKLS01000013">
    <property type="protein sequence ID" value="TSB43751.1"/>
    <property type="molecule type" value="Genomic_DNA"/>
</dbReference>
<dbReference type="OrthoDB" id="7838374at2"/>
<keyword evidence="3" id="KW-1185">Reference proteome</keyword>